<organism evidence="2 5">
    <name type="scientific">Saccharopolyspora kobensis</name>
    <dbReference type="NCBI Taxonomy" id="146035"/>
    <lineage>
        <taxon>Bacteria</taxon>
        <taxon>Bacillati</taxon>
        <taxon>Actinomycetota</taxon>
        <taxon>Actinomycetes</taxon>
        <taxon>Pseudonocardiales</taxon>
        <taxon>Pseudonocardiaceae</taxon>
        <taxon>Saccharopolyspora</taxon>
    </lineage>
</organism>
<feature type="domain" description="DUF4440" evidence="1">
    <location>
        <begin position="7"/>
        <end position="118"/>
    </location>
</feature>
<dbReference type="Gene3D" id="3.10.450.50">
    <property type="match status" value="1"/>
</dbReference>
<accession>A0A1H6DJE5</accession>
<evidence type="ECO:0000313" key="5">
    <source>
        <dbReference type="Proteomes" id="UP000236729"/>
    </source>
</evidence>
<accession>A0A1I1QQE5</accession>
<dbReference type="Proteomes" id="UP000236729">
    <property type="component" value="Unassembled WGS sequence"/>
</dbReference>
<dbReference type="InterPro" id="IPR027843">
    <property type="entry name" value="DUF4440"/>
</dbReference>
<dbReference type="AlphaFoldDB" id="A0A1H6DJE5"/>
<dbReference type="InterPro" id="IPR011944">
    <property type="entry name" value="Steroid_delta5-4_isomerase"/>
</dbReference>
<keyword evidence="4" id="KW-1185">Reference proteome</keyword>
<sequence>MTDDEQITALFERMCTAWTGGDARAYGECFTADCDYISYDGTRAQGREPVIASHDKLFRGVLYDSALVGRIESIRHVSDGVAVVQATGSVLTAWRTKLPKRRLTRNTIVAVRGAGGWQFTAIHNGRIRPVHPPEPDSPPARLARALVHASRRLGLGRAAAPGRASSGTRRS</sequence>
<dbReference type="SUPFAM" id="SSF54427">
    <property type="entry name" value="NTF2-like"/>
    <property type="match status" value="1"/>
</dbReference>
<dbReference type="EMBL" id="FNVB01000006">
    <property type="protein sequence ID" value="SEG85388.1"/>
    <property type="molecule type" value="Genomic_DNA"/>
</dbReference>
<dbReference type="InterPro" id="IPR032710">
    <property type="entry name" value="NTF2-like_dom_sf"/>
</dbReference>
<name>A0A1H6DJE5_9PSEU</name>
<evidence type="ECO:0000259" key="1">
    <source>
        <dbReference type="Pfam" id="PF14534"/>
    </source>
</evidence>
<evidence type="ECO:0000313" key="2">
    <source>
        <dbReference type="EMBL" id="SEG85388.1"/>
    </source>
</evidence>
<reference evidence="4 5" key="1">
    <citation type="submission" date="2016-10" db="EMBL/GenBank/DDBJ databases">
        <authorList>
            <person name="Varghese N."/>
            <person name="Submissions S."/>
        </authorList>
    </citation>
    <scope>NUCLEOTIDE SEQUENCE [LARGE SCALE GENOMIC DNA]</scope>
    <source>
        <strain evidence="5">ATCC 20501</strain>
        <strain evidence="3 4">CGMCC 4.3529</strain>
    </source>
</reference>
<gene>
    <name evidence="2" type="ORF">SAMN02982929_04582</name>
    <name evidence="3" type="ORF">SAMN05216506_103208</name>
</gene>
<dbReference type="Pfam" id="PF14534">
    <property type="entry name" value="DUF4440"/>
    <property type="match status" value="1"/>
</dbReference>
<evidence type="ECO:0000313" key="3">
    <source>
        <dbReference type="EMBL" id="SFD24331.1"/>
    </source>
</evidence>
<evidence type="ECO:0000313" key="4">
    <source>
        <dbReference type="Proteomes" id="UP000199690"/>
    </source>
</evidence>
<dbReference type="NCBIfam" id="TIGR02246">
    <property type="entry name" value="SgcJ/EcaC family oxidoreductase"/>
    <property type="match status" value="1"/>
</dbReference>
<dbReference type="SMR" id="A0A1H6DJE5"/>
<dbReference type="RefSeq" id="WP_093350674.1">
    <property type="nucleotide sequence ID" value="NZ_FNVB01000006.1"/>
</dbReference>
<dbReference type="Proteomes" id="UP000199690">
    <property type="component" value="Unassembled WGS sequence"/>
</dbReference>
<dbReference type="EMBL" id="FOME01000003">
    <property type="protein sequence ID" value="SFD24331.1"/>
    <property type="molecule type" value="Genomic_DNA"/>
</dbReference>
<reference evidence="2" key="2">
    <citation type="submission" date="2016-10" db="EMBL/GenBank/DDBJ databases">
        <authorList>
            <person name="de Groot N.N."/>
        </authorList>
    </citation>
    <scope>NUCLEOTIDE SEQUENCE [LARGE SCALE GENOMIC DNA]</scope>
    <source>
        <strain evidence="2">ATCC 20501</strain>
    </source>
</reference>
<proteinExistence type="predicted"/>
<protein>
    <recommendedName>
        <fullName evidence="1">DUF4440 domain-containing protein</fullName>
    </recommendedName>
</protein>